<dbReference type="KEGG" id="dpi:BN4_12176"/>
<evidence type="ECO:0000313" key="3">
    <source>
        <dbReference type="EMBL" id="CCH49411.1"/>
    </source>
</evidence>
<dbReference type="GO" id="GO:0080120">
    <property type="term" value="P:CAAX-box protein maturation"/>
    <property type="evidence" value="ECO:0007669"/>
    <property type="project" value="UniProtKB-ARBA"/>
</dbReference>
<evidence type="ECO:0000313" key="4">
    <source>
        <dbReference type="Proteomes" id="UP000011724"/>
    </source>
</evidence>
<protein>
    <recommendedName>
        <fullName evidence="2">CAAX prenyl protease 2/Lysostaphin resistance protein A-like domain-containing protein</fullName>
    </recommendedName>
</protein>
<organism evidence="3 4">
    <name type="scientific">Pseudodesulfovibrio piezophilus (strain DSM 21447 / JCM 15486 / C1TLV30)</name>
    <name type="common">Desulfovibrio piezophilus</name>
    <dbReference type="NCBI Taxonomy" id="1322246"/>
    <lineage>
        <taxon>Bacteria</taxon>
        <taxon>Pseudomonadati</taxon>
        <taxon>Thermodesulfobacteriota</taxon>
        <taxon>Desulfovibrionia</taxon>
        <taxon>Desulfovibrionales</taxon>
        <taxon>Desulfovibrionaceae</taxon>
    </lineage>
</organism>
<feature type="transmembrane region" description="Helical" evidence="1">
    <location>
        <begin position="192"/>
        <end position="222"/>
    </location>
</feature>
<gene>
    <name evidence="3" type="ordered locus">BN4_12176</name>
</gene>
<accession>M1WKD5</accession>
<dbReference type="PATRIC" id="fig|879567.3.peg.2323"/>
<dbReference type="Pfam" id="PF02517">
    <property type="entry name" value="Rce1-like"/>
    <property type="match status" value="1"/>
</dbReference>
<feature type="transmembrane region" description="Helical" evidence="1">
    <location>
        <begin position="122"/>
        <end position="148"/>
    </location>
</feature>
<dbReference type="STRING" id="1322246.BN4_12176"/>
<dbReference type="InterPro" id="IPR003675">
    <property type="entry name" value="Rce1/LyrA-like_dom"/>
</dbReference>
<keyword evidence="1" id="KW-0812">Transmembrane</keyword>
<dbReference type="AlphaFoldDB" id="M1WKD5"/>
<dbReference type="EMBL" id="FO203427">
    <property type="protein sequence ID" value="CCH49411.1"/>
    <property type="molecule type" value="Genomic_DNA"/>
</dbReference>
<evidence type="ECO:0000256" key="1">
    <source>
        <dbReference type="SAM" id="Phobius"/>
    </source>
</evidence>
<proteinExistence type="predicted"/>
<feature type="transmembrane region" description="Helical" evidence="1">
    <location>
        <begin position="242"/>
        <end position="258"/>
    </location>
</feature>
<feature type="transmembrane region" description="Helical" evidence="1">
    <location>
        <begin position="83"/>
        <end position="101"/>
    </location>
</feature>
<dbReference type="BioCyc" id="DPIE1322246:BN4_RS10940-MONOMER"/>
<keyword evidence="1" id="KW-0472">Membrane</keyword>
<dbReference type="eggNOG" id="COG1266">
    <property type="taxonomic scope" value="Bacteria"/>
</dbReference>
<evidence type="ECO:0000259" key="2">
    <source>
        <dbReference type="Pfam" id="PF02517"/>
    </source>
</evidence>
<dbReference type="HOGENOM" id="CLU_090980_0_0_7"/>
<reference evidence="3 4" key="1">
    <citation type="journal article" date="2013" name="PLoS ONE">
        <title>The first genomic and proteomic characterization of a deep-sea sulfate reducer: insights into the piezophilic lifestyle of Desulfovibrio piezophilus.</title>
        <authorList>
            <person name="Pradel N."/>
            <person name="Ji B."/>
            <person name="Gimenez G."/>
            <person name="Talla E."/>
            <person name="Lenoble P."/>
            <person name="Garel M."/>
            <person name="Tamburini C."/>
            <person name="Fourquet P."/>
            <person name="Lebrun R."/>
            <person name="Bertin P."/>
            <person name="Denis Y."/>
            <person name="Pophillat M."/>
            <person name="Barbe V."/>
            <person name="Ollivier B."/>
            <person name="Dolla A."/>
        </authorList>
    </citation>
    <scope>NUCLEOTIDE SEQUENCE [LARGE SCALE GENOMIC DNA]</scope>
    <source>
        <strain evidence="4">DSM 10523 / SB164P1</strain>
    </source>
</reference>
<keyword evidence="1" id="KW-1133">Transmembrane helix</keyword>
<name>M1WKD5_PSEP2</name>
<feature type="transmembrane region" description="Helical" evidence="1">
    <location>
        <begin position="57"/>
        <end position="77"/>
    </location>
</feature>
<feature type="transmembrane region" description="Helical" evidence="1">
    <location>
        <begin position="154"/>
        <end position="171"/>
    </location>
</feature>
<sequence>MDVDEIGSEALSCIFPAVIPPKYAKPTVGASLAHRHTQVMQRTNVSVYCHCMKWKSLLWLEFLTLFGALPLAYALGLIPLPRIPILLVIFAASLIYLVRHPDFNHRELIHGLRGHSREIRNIFIRSGCVAVICMAAVLMIDPYLLFGFPRSRPLLWLGVMLLYPLLSAYPQEIIYRAFLFTRYKSILPSSSVILWASTLAFAFLHIVFANWLAVAFTLPAGYIFTRTYVRTESLLLTSMEHALYGCIVFTSGLGRFFYTPS</sequence>
<keyword evidence="4" id="KW-1185">Reference proteome</keyword>
<dbReference type="Proteomes" id="UP000011724">
    <property type="component" value="Chromosome"/>
</dbReference>
<reference evidence="4" key="2">
    <citation type="journal article" date="2013" name="Stand. Genomic Sci.">
        <title>Complete genome sequence of Desulfocapsa sulfexigens, a marine deltaproteobacterium specialized in disproportionating inorganic sulfur compounds.</title>
        <authorList>
            <person name="Finster K.W."/>
            <person name="Kjeldsen K.U."/>
            <person name="Kube M."/>
            <person name="Reinhardt R."/>
            <person name="Mussmann M."/>
            <person name="Amann R."/>
            <person name="Schreiber L."/>
        </authorList>
    </citation>
    <scope>NUCLEOTIDE SEQUENCE [LARGE SCALE GENOMIC DNA]</scope>
    <source>
        <strain evidence="4">DSM 10523 / SB164P1</strain>
    </source>
</reference>
<feature type="domain" description="CAAX prenyl protease 2/Lysostaphin resistance protein A-like" evidence="2">
    <location>
        <begin position="155"/>
        <end position="244"/>
    </location>
</feature>
<dbReference type="GO" id="GO:0004175">
    <property type="term" value="F:endopeptidase activity"/>
    <property type="evidence" value="ECO:0007669"/>
    <property type="project" value="UniProtKB-ARBA"/>
</dbReference>